<dbReference type="Proteomes" id="UP000615446">
    <property type="component" value="Unassembled WGS sequence"/>
</dbReference>
<name>A0A8H3QCG5_9GLOM</name>
<dbReference type="EMBL" id="BLAL01000012">
    <property type="protein sequence ID" value="GES74673.1"/>
    <property type="molecule type" value="Genomic_DNA"/>
</dbReference>
<accession>A0A8H3QCG5</accession>
<reference evidence="1" key="1">
    <citation type="submission" date="2019-10" db="EMBL/GenBank/DDBJ databases">
        <title>Conservation and host-specific expression of non-tandemly repeated heterogenous ribosome RNA gene in arbuscular mycorrhizal fungi.</title>
        <authorList>
            <person name="Maeda T."/>
            <person name="Kobayashi Y."/>
            <person name="Nakagawa T."/>
            <person name="Ezawa T."/>
            <person name="Yamaguchi K."/>
            <person name="Bino T."/>
            <person name="Nishimoto Y."/>
            <person name="Shigenobu S."/>
            <person name="Kawaguchi M."/>
        </authorList>
    </citation>
    <scope>NUCLEOTIDE SEQUENCE</scope>
    <source>
        <strain evidence="1">HR1</strain>
    </source>
</reference>
<comment type="caution">
    <text evidence="1">The sequence shown here is derived from an EMBL/GenBank/DDBJ whole genome shotgun (WGS) entry which is preliminary data.</text>
</comment>
<sequence>MRTLLSLIILADHISNGSRGIEGESKSDESGNLLKMMYYTFTNIECVLIFTTTGALCKTLYDDDLCILLNIILKVDNILEFNYSKNKHDYQFLLQLASSNIFIERCNMFR</sequence>
<gene>
    <name evidence="1" type="ORF">RCL2_000214300</name>
</gene>
<evidence type="ECO:0000313" key="2">
    <source>
        <dbReference type="Proteomes" id="UP000615446"/>
    </source>
</evidence>
<dbReference type="AlphaFoldDB" id="A0A8H3QCG5"/>
<organism evidence="1 2">
    <name type="scientific">Rhizophagus clarus</name>
    <dbReference type="NCBI Taxonomy" id="94130"/>
    <lineage>
        <taxon>Eukaryota</taxon>
        <taxon>Fungi</taxon>
        <taxon>Fungi incertae sedis</taxon>
        <taxon>Mucoromycota</taxon>
        <taxon>Glomeromycotina</taxon>
        <taxon>Glomeromycetes</taxon>
        <taxon>Glomerales</taxon>
        <taxon>Glomeraceae</taxon>
        <taxon>Rhizophagus</taxon>
    </lineage>
</organism>
<evidence type="ECO:0000313" key="1">
    <source>
        <dbReference type="EMBL" id="GES74673.1"/>
    </source>
</evidence>
<protein>
    <submittedName>
        <fullName evidence="1">Uncharacterized protein</fullName>
    </submittedName>
</protein>
<proteinExistence type="predicted"/>